<organism evidence="5 6">
    <name type="scientific">Neolewinella lacunae</name>
    <dbReference type="NCBI Taxonomy" id="1517758"/>
    <lineage>
        <taxon>Bacteria</taxon>
        <taxon>Pseudomonadati</taxon>
        <taxon>Bacteroidota</taxon>
        <taxon>Saprospiria</taxon>
        <taxon>Saprospirales</taxon>
        <taxon>Lewinellaceae</taxon>
        <taxon>Neolewinella</taxon>
    </lineage>
</organism>
<gene>
    <name evidence="5" type="ORF">H9S92_17495</name>
</gene>
<protein>
    <submittedName>
        <fullName evidence="5">Tetratricopeptide repeat protein</fullName>
    </submittedName>
</protein>
<evidence type="ECO:0000256" key="3">
    <source>
        <dbReference type="SAM" id="MobiDB-lite"/>
    </source>
</evidence>
<evidence type="ECO:0000256" key="4">
    <source>
        <dbReference type="SAM" id="SignalP"/>
    </source>
</evidence>
<keyword evidence="1" id="KW-0677">Repeat</keyword>
<dbReference type="SUPFAM" id="SSF48452">
    <property type="entry name" value="TPR-like"/>
    <property type="match status" value="3"/>
</dbReference>
<comment type="caution">
    <text evidence="5">The sequence shown here is derived from an EMBL/GenBank/DDBJ whole genome shotgun (WGS) entry which is preliminary data.</text>
</comment>
<accession>A0A923TEJ0</accession>
<feature type="signal peptide" evidence="4">
    <location>
        <begin position="1"/>
        <end position="18"/>
    </location>
</feature>
<proteinExistence type="predicted"/>
<dbReference type="PANTHER" id="PTHR44943:SF8">
    <property type="entry name" value="TPR REPEAT-CONTAINING PROTEIN MJ0263"/>
    <property type="match status" value="1"/>
</dbReference>
<dbReference type="Gene3D" id="1.25.40.10">
    <property type="entry name" value="Tetratricopeptide repeat domain"/>
    <property type="match status" value="3"/>
</dbReference>
<keyword evidence="2" id="KW-0802">TPR repeat</keyword>
<dbReference type="PANTHER" id="PTHR44943">
    <property type="entry name" value="CELLULOSE SYNTHASE OPERON PROTEIN C"/>
    <property type="match status" value="1"/>
</dbReference>
<dbReference type="InterPro" id="IPR019734">
    <property type="entry name" value="TPR_rpt"/>
</dbReference>
<name>A0A923TEJ0_9BACT</name>
<dbReference type="SMART" id="SM00028">
    <property type="entry name" value="TPR"/>
    <property type="match status" value="3"/>
</dbReference>
<evidence type="ECO:0000313" key="6">
    <source>
        <dbReference type="Proteomes" id="UP000650081"/>
    </source>
</evidence>
<evidence type="ECO:0000313" key="5">
    <source>
        <dbReference type="EMBL" id="MBC6995967.1"/>
    </source>
</evidence>
<dbReference type="InterPro" id="IPR051685">
    <property type="entry name" value="Ycf3/AcsC/BcsC/TPR_MFPF"/>
</dbReference>
<dbReference type="RefSeq" id="WP_187467993.1">
    <property type="nucleotide sequence ID" value="NZ_JACSIT010000142.1"/>
</dbReference>
<dbReference type="AlphaFoldDB" id="A0A923TEJ0"/>
<dbReference type="Pfam" id="PF13181">
    <property type="entry name" value="TPR_8"/>
    <property type="match status" value="2"/>
</dbReference>
<keyword evidence="4" id="KW-0732">Signal</keyword>
<feature type="compositionally biased region" description="Basic residues" evidence="3">
    <location>
        <begin position="146"/>
        <end position="155"/>
    </location>
</feature>
<reference evidence="5" key="1">
    <citation type="submission" date="2020-08" db="EMBL/GenBank/DDBJ databases">
        <title>Lewinella bacteria from marine environments.</title>
        <authorList>
            <person name="Zhong Y."/>
        </authorList>
    </citation>
    <scope>NUCLEOTIDE SEQUENCE</scope>
    <source>
        <strain evidence="5">KCTC 42187</strain>
    </source>
</reference>
<keyword evidence="6" id="KW-1185">Reference proteome</keyword>
<evidence type="ECO:0000256" key="2">
    <source>
        <dbReference type="ARBA" id="ARBA00022803"/>
    </source>
</evidence>
<dbReference type="PROSITE" id="PS51257">
    <property type="entry name" value="PROKAR_LIPOPROTEIN"/>
    <property type="match status" value="1"/>
</dbReference>
<dbReference type="Proteomes" id="UP000650081">
    <property type="component" value="Unassembled WGS sequence"/>
</dbReference>
<dbReference type="InterPro" id="IPR011990">
    <property type="entry name" value="TPR-like_helical_dom_sf"/>
</dbReference>
<sequence>MKHLTRFFLLLLAFQVLVSSCSSTKRRDEQGPMAKLWHNMNSHYNGYFNAEELMAATLLTLEEQHVDNYTQRLKMFPFLEVENTSSVNGDLDKAIEKVALVVKKHPYSNWVDDSYLLIGQAQLIKQDYESAEKTFRFLVNEFRPRPQRKKSKARKGAAEPEEDAFVSRRDVETNPEQERKERLRAREDARKEKEKIRRQQEKERKAENKRREKERKARIKARKRGIKLAPIVRDTTGLRNEPEEEPAAEEEALGPVGMISIFSKAADLGTGTEAYGKKPDSYLIKHRPAFQEGRLWLAWSLIKRDNFDQAQIILEDLRADRGTFPDVRRKAMAVQAYLYLEQNNPEQAIPYLEEAAEVAEERNERARFHYIAGQLQQELGQPAGAAAAFEKAIAAKPAYELELGARLNLAQNEFLSGSGSAAEAIKKLERMAKEEKNLPYESQILFSIAALALRSGDAATGAAYLQRALASASAGPIQQLEAYKMLGDLAYADGDYLPAKLYYDSTLTVMGKTDERYAPLASRRDQLTGIAGYLQDIQLKDSLLRIGTLPVAQRDKWAKDLFEARRAAAAAPVNPVASAGQRGNLASNSVGASDFFAYNPSAVKKGKRDFERRWGERNLEDNWRRSQRTDAGLFEAEGDGTQGDPSAEEVSMITEDEIKGILQGIPTEETAQTTMRIQLAENWFNLGREYRDKLENNDKALEAFATLNERYPAANAEAESWYYQFLIHREMGNATKAAEFAKLLSGKYRGSKFDQLANDPTYASTLLAKEDQLMRDYEVAYAAFERGEYQLAFDLAAKGRGTLLGQHPLKPRYALLLAMATGNLQGRPAYIAELRQVVAQFDNTPEQTRAKEILRLLGETGSSIPGQANVSIGGGFKESMKEAHYLIIVFDKEDTDLNAAKVAVSEFNNKYYKLDRLRVTNVYLGDNNSTPVLVLRKYLTGTEAMQYFQTAREKEQEFLDAGKYSYDLFAVSQSNYREVLKARSIEDYKPWFRENYE</sequence>
<feature type="compositionally biased region" description="Basic and acidic residues" evidence="3">
    <location>
        <begin position="165"/>
        <end position="215"/>
    </location>
</feature>
<feature type="region of interest" description="Disordered" evidence="3">
    <location>
        <begin position="146"/>
        <end position="222"/>
    </location>
</feature>
<feature type="chain" id="PRO_5036780441" evidence="4">
    <location>
        <begin position="19"/>
        <end position="997"/>
    </location>
</feature>
<evidence type="ECO:0000256" key="1">
    <source>
        <dbReference type="ARBA" id="ARBA00022737"/>
    </source>
</evidence>
<dbReference type="EMBL" id="JACSIT010000142">
    <property type="protein sequence ID" value="MBC6995967.1"/>
    <property type="molecule type" value="Genomic_DNA"/>
</dbReference>